<feature type="transmembrane region" description="Helical" evidence="1">
    <location>
        <begin position="28"/>
        <end position="48"/>
    </location>
</feature>
<keyword evidence="3" id="KW-1185">Reference proteome</keyword>
<protein>
    <recommendedName>
        <fullName evidence="4">Secreted protein</fullName>
    </recommendedName>
</protein>
<comment type="caution">
    <text evidence="2">The sequence shown here is derived from an EMBL/GenBank/DDBJ whole genome shotgun (WGS) entry which is preliminary data.</text>
</comment>
<dbReference type="Proteomes" id="UP001199469">
    <property type="component" value="Unassembled WGS sequence"/>
</dbReference>
<reference evidence="2 3" key="1">
    <citation type="submission" date="2021-11" db="EMBL/GenBank/DDBJ databases">
        <title>Draft genome sequence of Actinomycetospora sp. SF1 isolated from the rhizosphere soil.</title>
        <authorList>
            <person name="Duangmal K."/>
            <person name="Chantavorakit T."/>
        </authorList>
    </citation>
    <scope>NUCLEOTIDE SEQUENCE [LARGE SCALE GENOMIC DNA]</scope>
    <source>
        <strain evidence="2 3">TBRC 5722</strain>
    </source>
</reference>
<evidence type="ECO:0000256" key="1">
    <source>
        <dbReference type="SAM" id="Phobius"/>
    </source>
</evidence>
<keyword evidence="1" id="KW-0472">Membrane</keyword>
<proteinExistence type="predicted"/>
<evidence type="ECO:0008006" key="4">
    <source>
        <dbReference type="Google" id="ProtNLM"/>
    </source>
</evidence>
<sequence>MSLIAIVVIAGLVTVLLAKSHKAGPAVASGVITLCLLFAAFPSLGPAVTSGTAEFAHQLGDATDRAAAVPDQEARR</sequence>
<organism evidence="2 3">
    <name type="scientific">Actinomycetospora endophytica</name>
    <dbReference type="NCBI Taxonomy" id="2291215"/>
    <lineage>
        <taxon>Bacteria</taxon>
        <taxon>Bacillati</taxon>
        <taxon>Actinomycetota</taxon>
        <taxon>Actinomycetes</taxon>
        <taxon>Pseudonocardiales</taxon>
        <taxon>Pseudonocardiaceae</taxon>
        <taxon>Actinomycetospora</taxon>
    </lineage>
</organism>
<name>A0ABS8P756_9PSEU</name>
<dbReference type="EMBL" id="JAJNDB010000002">
    <property type="protein sequence ID" value="MCD2194084.1"/>
    <property type="molecule type" value="Genomic_DNA"/>
</dbReference>
<evidence type="ECO:0000313" key="2">
    <source>
        <dbReference type="EMBL" id="MCD2194084.1"/>
    </source>
</evidence>
<accession>A0ABS8P756</accession>
<keyword evidence="1" id="KW-1133">Transmembrane helix</keyword>
<dbReference type="RefSeq" id="WP_230733657.1">
    <property type="nucleotide sequence ID" value="NZ_JAJNDB010000002.1"/>
</dbReference>
<gene>
    <name evidence="2" type="ORF">LQ327_11935</name>
</gene>
<evidence type="ECO:0000313" key="3">
    <source>
        <dbReference type="Proteomes" id="UP001199469"/>
    </source>
</evidence>
<keyword evidence="1" id="KW-0812">Transmembrane</keyword>